<dbReference type="PANTHER" id="PTHR46388">
    <property type="entry name" value="NHL REPEAT-CONTAINING PROTEIN 2"/>
    <property type="match status" value="1"/>
</dbReference>
<dbReference type="AlphaFoldDB" id="A0A9P0YMV5"/>
<evidence type="ECO:0000313" key="3">
    <source>
        <dbReference type="Proteomes" id="UP001152484"/>
    </source>
</evidence>
<sequence length="120" mass="13605">MNSPWIKPLEVFNEPYLCIPLQNLFLYFPGCISVDQSGDHIYISDSNHHRIIVFDAHGGIQDFIGSSPGFEDGDFENAKFMRPTLWTQSLWTLWVMDLASGTLKEIVRGVEATDSVLRSL</sequence>
<keyword evidence="3" id="KW-1185">Reference proteome</keyword>
<dbReference type="Gene3D" id="2.120.10.30">
    <property type="entry name" value="TolB, C-terminal domain"/>
    <property type="match status" value="1"/>
</dbReference>
<name>A0A9P0YMV5_CUSEU</name>
<dbReference type="Pfam" id="PF01436">
    <property type="entry name" value="NHL"/>
    <property type="match status" value="1"/>
</dbReference>
<dbReference type="PANTHER" id="PTHR46388:SF3">
    <property type="entry name" value="DUF1618 DOMAIN-CONTAINING PROTEIN"/>
    <property type="match status" value="1"/>
</dbReference>
<organism evidence="2 3">
    <name type="scientific">Cuscuta europaea</name>
    <name type="common">European dodder</name>
    <dbReference type="NCBI Taxonomy" id="41803"/>
    <lineage>
        <taxon>Eukaryota</taxon>
        <taxon>Viridiplantae</taxon>
        <taxon>Streptophyta</taxon>
        <taxon>Embryophyta</taxon>
        <taxon>Tracheophyta</taxon>
        <taxon>Spermatophyta</taxon>
        <taxon>Magnoliopsida</taxon>
        <taxon>eudicotyledons</taxon>
        <taxon>Gunneridae</taxon>
        <taxon>Pentapetalae</taxon>
        <taxon>asterids</taxon>
        <taxon>lamiids</taxon>
        <taxon>Solanales</taxon>
        <taxon>Convolvulaceae</taxon>
        <taxon>Cuscuteae</taxon>
        <taxon>Cuscuta</taxon>
        <taxon>Cuscuta subgen. Cuscuta</taxon>
    </lineage>
</organism>
<evidence type="ECO:0000313" key="2">
    <source>
        <dbReference type="EMBL" id="CAH9069064.1"/>
    </source>
</evidence>
<dbReference type="EMBL" id="CAMAPE010000005">
    <property type="protein sequence ID" value="CAH9069064.1"/>
    <property type="molecule type" value="Genomic_DNA"/>
</dbReference>
<protein>
    <submittedName>
        <fullName evidence="2">Uncharacterized protein</fullName>
    </submittedName>
</protein>
<comment type="caution">
    <text evidence="2">The sequence shown here is derived from an EMBL/GenBank/DDBJ whole genome shotgun (WGS) entry which is preliminary data.</text>
</comment>
<dbReference type="SUPFAM" id="SSF63825">
    <property type="entry name" value="YWTD domain"/>
    <property type="match status" value="1"/>
</dbReference>
<evidence type="ECO:0000256" key="1">
    <source>
        <dbReference type="ARBA" id="ARBA00022737"/>
    </source>
</evidence>
<keyword evidence="1" id="KW-0677">Repeat</keyword>
<dbReference type="OrthoDB" id="273823at2759"/>
<reference evidence="2" key="1">
    <citation type="submission" date="2022-07" db="EMBL/GenBank/DDBJ databases">
        <authorList>
            <person name="Macas J."/>
            <person name="Novak P."/>
            <person name="Neumann P."/>
        </authorList>
    </citation>
    <scope>NUCLEOTIDE SEQUENCE</scope>
</reference>
<dbReference type="InterPro" id="IPR011042">
    <property type="entry name" value="6-blade_b-propeller_TolB-like"/>
</dbReference>
<dbReference type="Proteomes" id="UP001152484">
    <property type="component" value="Unassembled WGS sequence"/>
</dbReference>
<gene>
    <name evidence="2" type="ORF">CEURO_LOCUS3061</name>
</gene>
<proteinExistence type="predicted"/>
<dbReference type="InterPro" id="IPR001258">
    <property type="entry name" value="NHL_repeat"/>
</dbReference>
<accession>A0A9P0YMV5</accession>